<gene>
    <name evidence="2" type="ORF">Cni_G17434</name>
</gene>
<dbReference type="PANTHER" id="PTHR45090:SF3">
    <property type="entry name" value="OS09G0368800 PROTEIN"/>
    <property type="match status" value="1"/>
</dbReference>
<organism evidence="2 3">
    <name type="scientific">Canna indica</name>
    <name type="common">Indian-shot</name>
    <dbReference type="NCBI Taxonomy" id="4628"/>
    <lineage>
        <taxon>Eukaryota</taxon>
        <taxon>Viridiplantae</taxon>
        <taxon>Streptophyta</taxon>
        <taxon>Embryophyta</taxon>
        <taxon>Tracheophyta</taxon>
        <taxon>Spermatophyta</taxon>
        <taxon>Magnoliopsida</taxon>
        <taxon>Liliopsida</taxon>
        <taxon>Zingiberales</taxon>
        <taxon>Cannaceae</taxon>
        <taxon>Canna</taxon>
    </lineage>
</organism>
<dbReference type="AlphaFoldDB" id="A0AAQ3KMP8"/>
<evidence type="ECO:0000259" key="1">
    <source>
        <dbReference type="PROSITE" id="PS50076"/>
    </source>
</evidence>
<dbReference type="PRINTS" id="PR00625">
    <property type="entry name" value="JDOMAIN"/>
</dbReference>
<dbReference type="GO" id="GO:0009507">
    <property type="term" value="C:chloroplast"/>
    <property type="evidence" value="ECO:0007669"/>
    <property type="project" value="TreeGrafter"/>
</dbReference>
<feature type="domain" description="J" evidence="1">
    <location>
        <begin position="41"/>
        <end position="101"/>
    </location>
</feature>
<dbReference type="Gene3D" id="1.10.287.110">
    <property type="entry name" value="DnaJ domain"/>
    <property type="match status" value="1"/>
</dbReference>
<sequence length="143" mass="16820">MNSSTGFSSSSPTMISWNSKPRLRTRHYCRAINFSFIDKANYYKVLSLDSETAGMEEIKKAYRSMALRYHPDVCPPSRREECTRMFVELQRAYETLKHDIELRQPGGEDDGRCTRRTEFPKAVWEVQLCALRRRSDLREGRMK</sequence>
<dbReference type="PANTHER" id="PTHR45090">
    <property type="entry name" value="CHAPERONE PROTEIN DNAJ 20 CHLOROPLASTIC"/>
    <property type="match status" value="1"/>
</dbReference>
<dbReference type="EMBL" id="CP136894">
    <property type="protein sequence ID" value="WOL08681.1"/>
    <property type="molecule type" value="Genomic_DNA"/>
</dbReference>
<dbReference type="CDD" id="cd06257">
    <property type="entry name" value="DnaJ"/>
    <property type="match status" value="1"/>
</dbReference>
<evidence type="ECO:0000313" key="3">
    <source>
        <dbReference type="Proteomes" id="UP001327560"/>
    </source>
</evidence>
<dbReference type="InterPro" id="IPR036869">
    <property type="entry name" value="J_dom_sf"/>
</dbReference>
<reference evidence="2 3" key="1">
    <citation type="submission" date="2023-10" db="EMBL/GenBank/DDBJ databases">
        <title>Chromosome-scale genome assembly provides insights into flower coloration mechanisms of Canna indica.</title>
        <authorList>
            <person name="Li C."/>
        </authorList>
    </citation>
    <scope>NUCLEOTIDE SEQUENCE [LARGE SCALE GENOMIC DNA]</scope>
    <source>
        <tissue evidence="2">Flower</tissue>
    </source>
</reference>
<protein>
    <recommendedName>
        <fullName evidence="1">J domain-containing protein</fullName>
    </recommendedName>
</protein>
<dbReference type="GO" id="GO:0005783">
    <property type="term" value="C:endoplasmic reticulum"/>
    <property type="evidence" value="ECO:0007669"/>
    <property type="project" value="UniProtKB-ARBA"/>
</dbReference>
<proteinExistence type="predicted"/>
<dbReference type="SUPFAM" id="SSF46565">
    <property type="entry name" value="Chaperone J-domain"/>
    <property type="match status" value="1"/>
</dbReference>
<dbReference type="Pfam" id="PF00226">
    <property type="entry name" value="DnaJ"/>
    <property type="match status" value="1"/>
</dbReference>
<accession>A0AAQ3KMP8</accession>
<dbReference type="PROSITE" id="PS50076">
    <property type="entry name" value="DNAJ_2"/>
    <property type="match status" value="1"/>
</dbReference>
<keyword evidence="3" id="KW-1185">Reference proteome</keyword>
<dbReference type="InterPro" id="IPR001623">
    <property type="entry name" value="DnaJ_domain"/>
</dbReference>
<dbReference type="Proteomes" id="UP001327560">
    <property type="component" value="Chromosome 5"/>
</dbReference>
<evidence type="ECO:0000313" key="2">
    <source>
        <dbReference type="EMBL" id="WOL08681.1"/>
    </source>
</evidence>
<dbReference type="InterPro" id="IPR053232">
    <property type="entry name" value="DnaJ_C/III_chloroplastic"/>
</dbReference>
<name>A0AAQ3KMP8_9LILI</name>
<dbReference type="SMART" id="SM00271">
    <property type="entry name" value="DnaJ"/>
    <property type="match status" value="1"/>
</dbReference>